<gene>
    <name evidence="1" type="ORF">SNEC2469_LOCUS22156</name>
</gene>
<evidence type="ECO:0008006" key="3">
    <source>
        <dbReference type="Google" id="ProtNLM"/>
    </source>
</evidence>
<dbReference type="AlphaFoldDB" id="A0A812XV03"/>
<comment type="caution">
    <text evidence="1">The sequence shown here is derived from an EMBL/GenBank/DDBJ whole genome shotgun (WGS) entry which is preliminary data.</text>
</comment>
<proteinExistence type="predicted"/>
<dbReference type="EMBL" id="CAJNJA010039942">
    <property type="protein sequence ID" value="CAE7761375.1"/>
    <property type="molecule type" value="Genomic_DNA"/>
</dbReference>
<accession>A0A812XV03</accession>
<evidence type="ECO:0000313" key="1">
    <source>
        <dbReference type="EMBL" id="CAE7761375.1"/>
    </source>
</evidence>
<sequence>MLKLWIRALGQGLAVAFVLVAGALVCKDIVEKTWGHRVAKRIIHVFHEWQFESLDAPHASTEALSAWKYSWRRAGWHVRVLTTFEAQHTGLYKAMLEALSQARVSHRSRETACYLRYAAMAAVGGGWLADLDTVPTYLTPGQELSNNGDFTIYQPDSSSLMSGTKMEYERIVAQMIDALKSKQKSTVTQSPDSCSDRLVLKAMATDGLISIVPRVVPASSWPERGPCTNLTDAGHLAVHFSQRSIEALGYRVDARGVLINRTMSLFWKCRGQANLLEPSLHA</sequence>
<reference evidence="1" key="1">
    <citation type="submission" date="2021-02" db="EMBL/GenBank/DDBJ databases">
        <authorList>
            <person name="Dougan E. K."/>
            <person name="Rhodes N."/>
            <person name="Thang M."/>
            <person name="Chan C."/>
        </authorList>
    </citation>
    <scope>NUCLEOTIDE SEQUENCE</scope>
</reference>
<dbReference type="OrthoDB" id="423767at2759"/>
<name>A0A812XV03_9DINO</name>
<organism evidence="1 2">
    <name type="scientific">Symbiodinium necroappetens</name>
    <dbReference type="NCBI Taxonomy" id="1628268"/>
    <lineage>
        <taxon>Eukaryota</taxon>
        <taxon>Sar</taxon>
        <taxon>Alveolata</taxon>
        <taxon>Dinophyceae</taxon>
        <taxon>Suessiales</taxon>
        <taxon>Symbiodiniaceae</taxon>
        <taxon>Symbiodinium</taxon>
    </lineage>
</organism>
<protein>
    <recommendedName>
        <fullName evidence="3">Initiation-specific alpha-1,6-mannosyltransferase</fullName>
    </recommendedName>
</protein>
<keyword evidence="2" id="KW-1185">Reference proteome</keyword>
<dbReference type="Proteomes" id="UP000601435">
    <property type="component" value="Unassembled WGS sequence"/>
</dbReference>
<evidence type="ECO:0000313" key="2">
    <source>
        <dbReference type="Proteomes" id="UP000601435"/>
    </source>
</evidence>